<dbReference type="InterPro" id="IPR056975">
    <property type="entry name" value="HTH_73"/>
</dbReference>
<dbReference type="Pfam" id="PF24718">
    <property type="entry name" value="HTH_73"/>
    <property type="match status" value="1"/>
</dbReference>
<evidence type="ECO:0000313" key="3">
    <source>
        <dbReference type="Proteomes" id="UP000014634"/>
    </source>
</evidence>
<feature type="domain" description="HTH-like" evidence="1">
    <location>
        <begin position="2"/>
        <end position="73"/>
    </location>
</feature>
<sequence>MTVQELSAKLSAMYNNAADGEKVTNIHLFGIKYAKIIQQEGHSVTDIIRNTKLASSYGTEISKGINLAKYVIEKSRIQELLDE</sequence>
<evidence type="ECO:0000313" key="2">
    <source>
        <dbReference type="EMBL" id="EPF28103.1"/>
    </source>
</evidence>
<gene>
    <name evidence="2" type="ORF">HMPREF9195_01794</name>
</gene>
<dbReference type="EMBL" id="ATFE01000013">
    <property type="protein sequence ID" value="EPF28103.1"/>
    <property type="molecule type" value="Genomic_DNA"/>
</dbReference>
<protein>
    <recommendedName>
        <fullName evidence="1">HTH-like domain-containing protein</fullName>
    </recommendedName>
</protein>
<dbReference type="Proteomes" id="UP000014634">
    <property type="component" value="Unassembled WGS sequence"/>
</dbReference>
<dbReference type="AlphaFoldDB" id="A0AA87NPL6"/>
<accession>A0AA87NPL6</accession>
<comment type="caution">
    <text evidence="2">The sequence shown here is derived from an EMBL/GenBank/DDBJ whole genome shotgun (WGS) entry which is preliminary data.</text>
</comment>
<evidence type="ECO:0000259" key="1">
    <source>
        <dbReference type="Pfam" id="PF24718"/>
    </source>
</evidence>
<proteinExistence type="predicted"/>
<organism evidence="2 3">
    <name type="scientific">Treponema medium ATCC 700293</name>
    <dbReference type="NCBI Taxonomy" id="1125700"/>
    <lineage>
        <taxon>Bacteria</taxon>
        <taxon>Pseudomonadati</taxon>
        <taxon>Spirochaetota</taxon>
        <taxon>Spirochaetia</taxon>
        <taxon>Spirochaetales</taxon>
        <taxon>Treponemataceae</taxon>
        <taxon>Treponema</taxon>
    </lineage>
</organism>
<dbReference type="RefSeq" id="WP_016523727.1">
    <property type="nucleotide sequence ID" value="NZ_KE332517.1"/>
</dbReference>
<name>A0AA87NPL6_TREMD</name>
<reference evidence="2 3" key="1">
    <citation type="submission" date="2013-04" db="EMBL/GenBank/DDBJ databases">
        <title>The Genome Sequence of Treponema medium ATCC 700293.</title>
        <authorList>
            <consortium name="The Broad Institute Genomics Platform"/>
            <person name="Earl A."/>
            <person name="Ward D."/>
            <person name="Feldgarden M."/>
            <person name="Gevers D."/>
            <person name="Leonetti C."/>
            <person name="Blanton J.M."/>
            <person name="Dewhirst F.E."/>
            <person name="Izard J."/>
            <person name="Walker B."/>
            <person name="Young S."/>
            <person name="Zeng Q."/>
            <person name="Gargeya S."/>
            <person name="Fitzgerald M."/>
            <person name="Haas B."/>
            <person name="Abouelleil A."/>
            <person name="Allen A.W."/>
            <person name="Alvarado L."/>
            <person name="Arachchi H.M."/>
            <person name="Berlin A.M."/>
            <person name="Chapman S.B."/>
            <person name="Gainer-Dewar J."/>
            <person name="Goldberg J."/>
            <person name="Griggs A."/>
            <person name="Gujja S."/>
            <person name="Hansen M."/>
            <person name="Howarth C."/>
            <person name="Imamovic A."/>
            <person name="Ireland A."/>
            <person name="Larimer J."/>
            <person name="McCowan C."/>
            <person name="Murphy C."/>
            <person name="Pearson M."/>
            <person name="Poon T.W."/>
            <person name="Priest M."/>
            <person name="Roberts A."/>
            <person name="Saif S."/>
            <person name="Shea T."/>
            <person name="Sisk P."/>
            <person name="Sykes S."/>
            <person name="Wortman J."/>
            <person name="Nusbaum C."/>
            <person name="Birren B."/>
        </authorList>
    </citation>
    <scope>NUCLEOTIDE SEQUENCE [LARGE SCALE GENOMIC DNA]</scope>
    <source>
        <strain evidence="2 3">ATCC 700293</strain>
    </source>
</reference>